<organism evidence="2">
    <name type="scientific">marine metagenome</name>
    <dbReference type="NCBI Taxonomy" id="408172"/>
    <lineage>
        <taxon>unclassified sequences</taxon>
        <taxon>metagenomes</taxon>
        <taxon>ecological metagenomes</taxon>
    </lineage>
</organism>
<dbReference type="AlphaFoldDB" id="A0A382K9E6"/>
<gene>
    <name evidence="2" type="ORF">METZ01_LOCUS273812</name>
</gene>
<keyword evidence="1" id="KW-0812">Transmembrane</keyword>
<reference evidence="2" key="1">
    <citation type="submission" date="2018-05" db="EMBL/GenBank/DDBJ databases">
        <authorList>
            <person name="Lanie J.A."/>
            <person name="Ng W.-L."/>
            <person name="Kazmierczak K.M."/>
            <person name="Andrzejewski T.M."/>
            <person name="Davidsen T.M."/>
            <person name="Wayne K.J."/>
            <person name="Tettelin H."/>
            <person name="Glass J.I."/>
            <person name="Rusch D."/>
            <person name="Podicherti R."/>
            <person name="Tsui H.-C.T."/>
            <person name="Winkler M.E."/>
        </authorList>
    </citation>
    <scope>NUCLEOTIDE SEQUENCE</scope>
</reference>
<evidence type="ECO:0000256" key="1">
    <source>
        <dbReference type="SAM" id="Phobius"/>
    </source>
</evidence>
<dbReference type="EMBL" id="UINC01079190">
    <property type="protein sequence ID" value="SVC20958.1"/>
    <property type="molecule type" value="Genomic_DNA"/>
</dbReference>
<sequence>MKCSEFVEKFSEFKDADEAAPIRKEGEEHLLGCERCRHYSSVVSMGVCILKEIPSAKLPENFWSSLEHRIFHVRDEKMLSLQLPRAAIPLGATCVAVLLMILISNSHFLNPLRSDVELPAIVVSRSPNEQLRIPRSVPSMFEQRPNSRIVNSFWSDINGLIYEYSSMSERYRTFPVLRQTDLVQYK</sequence>
<evidence type="ECO:0008006" key="3">
    <source>
        <dbReference type="Google" id="ProtNLM"/>
    </source>
</evidence>
<evidence type="ECO:0000313" key="2">
    <source>
        <dbReference type="EMBL" id="SVC20958.1"/>
    </source>
</evidence>
<keyword evidence="1" id="KW-0472">Membrane</keyword>
<accession>A0A382K9E6</accession>
<name>A0A382K9E6_9ZZZZ</name>
<protein>
    <recommendedName>
        <fullName evidence="3">Zinc-finger domain-containing protein</fullName>
    </recommendedName>
</protein>
<proteinExistence type="predicted"/>
<keyword evidence="1" id="KW-1133">Transmembrane helix</keyword>
<feature type="transmembrane region" description="Helical" evidence="1">
    <location>
        <begin position="86"/>
        <end position="103"/>
    </location>
</feature>